<dbReference type="EMBL" id="JAVDVI010000004">
    <property type="protein sequence ID" value="MDR6967237.1"/>
    <property type="molecule type" value="Genomic_DNA"/>
</dbReference>
<protein>
    <submittedName>
        <fullName evidence="1">Amino acid dehydrogenase</fullName>
    </submittedName>
</protein>
<dbReference type="Proteomes" id="UP001255185">
    <property type="component" value="Unassembled WGS sequence"/>
</dbReference>
<reference evidence="1 2" key="1">
    <citation type="submission" date="2023-07" db="EMBL/GenBank/DDBJ databases">
        <title>Sorghum-associated microbial communities from plants grown in Nebraska, USA.</title>
        <authorList>
            <person name="Schachtman D."/>
        </authorList>
    </citation>
    <scope>NUCLEOTIDE SEQUENCE [LARGE SCALE GENOMIC DNA]</scope>
    <source>
        <strain evidence="1 2">3773</strain>
    </source>
</reference>
<evidence type="ECO:0000313" key="1">
    <source>
        <dbReference type="EMBL" id="MDR6967237.1"/>
    </source>
</evidence>
<gene>
    <name evidence="1" type="ORF">J2X31_001244</name>
</gene>
<accession>A0ABU1TPB1</accession>
<name>A0ABU1TPB1_9FLAO</name>
<proteinExistence type="predicted"/>
<organism evidence="1 2">
    <name type="scientific">Flavobacterium arsenatis</name>
    <dbReference type="NCBI Taxonomy" id="1484332"/>
    <lineage>
        <taxon>Bacteria</taxon>
        <taxon>Pseudomonadati</taxon>
        <taxon>Bacteroidota</taxon>
        <taxon>Flavobacteriia</taxon>
        <taxon>Flavobacteriales</taxon>
        <taxon>Flavobacteriaceae</taxon>
        <taxon>Flavobacterium</taxon>
    </lineage>
</organism>
<keyword evidence="2" id="KW-1185">Reference proteome</keyword>
<sequence>MELDVFITETIKSITTGVINAQSFGKENGTLVNPLGGFHDKFGTHSLIVKGNSGAQKTVTK</sequence>
<dbReference type="RefSeq" id="WP_310025265.1">
    <property type="nucleotide sequence ID" value="NZ_JAVDVI010000004.1"/>
</dbReference>
<comment type="caution">
    <text evidence="1">The sequence shown here is derived from an EMBL/GenBank/DDBJ whole genome shotgun (WGS) entry which is preliminary data.</text>
</comment>
<evidence type="ECO:0000313" key="2">
    <source>
        <dbReference type="Proteomes" id="UP001255185"/>
    </source>
</evidence>